<feature type="compositionally biased region" description="Low complexity" evidence="5">
    <location>
        <begin position="1"/>
        <end position="10"/>
    </location>
</feature>
<dbReference type="PANTHER" id="PTHR30118">
    <property type="entry name" value="HTH-TYPE TRANSCRIPTIONAL REGULATOR LEUO-RELATED"/>
    <property type="match status" value="1"/>
</dbReference>
<organism evidence="7 8">
    <name type="scientific">Pigmentiphaga kullae</name>
    <dbReference type="NCBI Taxonomy" id="151784"/>
    <lineage>
        <taxon>Bacteria</taxon>
        <taxon>Pseudomonadati</taxon>
        <taxon>Pseudomonadota</taxon>
        <taxon>Betaproteobacteria</taxon>
        <taxon>Burkholderiales</taxon>
        <taxon>Alcaligenaceae</taxon>
        <taxon>Pigmentiphaga</taxon>
    </lineage>
</organism>
<evidence type="ECO:0000256" key="1">
    <source>
        <dbReference type="ARBA" id="ARBA00009437"/>
    </source>
</evidence>
<evidence type="ECO:0000259" key="6">
    <source>
        <dbReference type="PROSITE" id="PS50931"/>
    </source>
</evidence>
<protein>
    <submittedName>
        <fullName evidence="7">LysR family transcriptional regulator</fullName>
    </submittedName>
</protein>
<dbReference type="SUPFAM" id="SSF46785">
    <property type="entry name" value="Winged helix' DNA-binding domain"/>
    <property type="match status" value="1"/>
</dbReference>
<dbReference type="InterPro" id="IPR050389">
    <property type="entry name" value="LysR-type_TF"/>
</dbReference>
<evidence type="ECO:0000256" key="2">
    <source>
        <dbReference type="ARBA" id="ARBA00023015"/>
    </source>
</evidence>
<dbReference type="Pfam" id="PF03466">
    <property type="entry name" value="LysR_substrate"/>
    <property type="match status" value="1"/>
</dbReference>
<comment type="similarity">
    <text evidence="1">Belongs to the LysR transcriptional regulatory family.</text>
</comment>
<keyword evidence="8" id="KW-1185">Reference proteome</keyword>
<keyword evidence="3" id="KW-0238">DNA-binding</keyword>
<dbReference type="SUPFAM" id="SSF53850">
    <property type="entry name" value="Periplasmic binding protein-like II"/>
    <property type="match status" value="1"/>
</dbReference>
<evidence type="ECO:0000256" key="3">
    <source>
        <dbReference type="ARBA" id="ARBA00023125"/>
    </source>
</evidence>
<feature type="region of interest" description="Disordered" evidence="5">
    <location>
        <begin position="1"/>
        <end position="20"/>
    </location>
</feature>
<dbReference type="Pfam" id="PF00126">
    <property type="entry name" value="HTH_1"/>
    <property type="match status" value="1"/>
</dbReference>
<proteinExistence type="inferred from homology"/>
<evidence type="ECO:0000256" key="4">
    <source>
        <dbReference type="ARBA" id="ARBA00023163"/>
    </source>
</evidence>
<comment type="caution">
    <text evidence="7">The sequence shown here is derived from an EMBL/GenBank/DDBJ whole genome shotgun (WGS) entry which is preliminary data.</text>
</comment>
<dbReference type="Gene3D" id="1.10.10.10">
    <property type="entry name" value="Winged helix-like DNA-binding domain superfamily/Winged helix DNA-binding domain"/>
    <property type="match status" value="1"/>
</dbReference>
<dbReference type="Gene3D" id="3.40.190.10">
    <property type="entry name" value="Periplasmic binding protein-like II"/>
    <property type="match status" value="2"/>
</dbReference>
<dbReference type="PANTHER" id="PTHR30118:SF15">
    <property type="entry name" value="TRANSCRIPTIONAL REGULATORY PROTEIN"/>
    <property type="match status" value="1"/>
</dbReference>
<dbReference type="Proteomes" id="UP000292445">
    <property type="component" value="Unassembled WGS sequence"/>
</dbReference>
<dbReference type="GO" id="GO:0003700">
    <property type="term" value="F:DNA-binding transcription factor activity"/>
    <property type="evidence" value="ECO:0007669"/>
    <property type="project" value="InterPro"/>
</dbReference>
<dbReference type="OrthoDB" id="8924032at2"/>
<dbReference type="EMBL" id="SGXC01000002">
    <property type="protein sequence ID" value="RZS80422.1"/>
    <property type="molecule type" value="Genomic_DNA"/>
</dbReference>
<reference evidence="7 8" key="1">
    <citation type="submission" date="2019-02" db="EMBL/GenBank/DDBJ databases">
        <title>Genomic Encyclopedia of Type Strains, Phase IV (KMG-IV): sequencing the most valuable type-strain genomes for metagenomic binning, comparative biology and taxonomic classification.</title>
        <authorList>
            <person name="Goeker M."/>
        </authorList>
    </citation>
    <scope>NUCLEOTIDE SEQUENCE [LARGE SCALE GENOMIC DNA]</scope>
    <source>
        <strain evidence="7 8">K24</strain>
    </source>
</reference>
<evidence type="ECO:0000313" key="8">
    <source>
        <dbReference type="Proteomes" id="UP000292445"/>
    </source>
</evidence>
<gene>
    <name evidence="7" type="ORF">EV675_3022</name>
</gene>
<feature type="domain" description="HTH lysR-type" evidence="6">
    <location>
        <begin position="26"/>
        <end position="83"/>
    </location>
</feature>
<dbReference type="InterPro" id="IPR036390">
    <property type="entry name" value="WH_DNA-bd_sf"/>
</dbReference>
<name>A0A4Q7NBP4_9BURK</name>
<dbReference type="InterPro" id="IPR036388">
    <property type="entry name" value="WH-like_DNA-bd_sf"/>
</dbReference>
<dbReference type="InterPro" id="IPR000847">
    <property type="entry name" value="LysR_HTH_N"/>
</dbReference>
<dbReference type="InterPro" id="IPR005119">
    <property type="entry name" value="LysR_subst-bd"/>
</dbReference>
<sequence length="336" mass="36701">MNDFPVTAMPASPPAAAPGSTDLSRLSLTDIQAFVTLLDTLHVSRAAIRLGMGQPQLSGRLARLRRLTGDLLFVRGPGGVVPTATALSLETPAREMLAQAEHFLAPPDEFDPRKARGTLHLAAPDYLDPMLLPRLAGRLRTAAPALALSVHPLTDDLDYAQKLGDGRLDLVIANWPDPPAQLHRLPLMEDELVVMMGSHHPLARRSLTAQAYLQARHAAPTAMRPGLRSTVDAMLARQGHARHIALECPVFSLIPYVLTQTDLLLTTGRRFTDFFASSLPVSVTTLPIPLPSLQYYLLWHPRARRDGPVRWLREQIAACVRAPAFSSPDTYSSSRG</sequence>
<dbReference type="AlphaFoldDB" id="A0A4Q7NBP4"/>
<keyword evidence="4" id="KW-0804">Transcription</keyword>
<dbReference type="PROSITE" id="PS50931">
    <property type="entry name" value="HTH_LYSR"/>
    <property type="match status" value="1"/>
</dbReference>
<evidence type="ECO:0000256" key="5">
    <source>
        <dbReference type="SAM" id="MobiDB-lite"/>
    </source>
</evidence>
<evidence type="ECO:0000313" key="7">
    <source>
        <dbReference type="EMBL" id="RZS80422.1"/>
    </source>
</evidence>
<accession>A0A4Q7NBP4</accession>
<keyword evidence="2" id="KW-0805">Transcription regulation</keyword>
<dbReference type="GO" id="GO:0003677">
    <property type="term" value="F:DNA binding"/>
    <property type="evidence" value="ECO:0007669"/>
    <property type="project" value="UniProtKB-KW"/>
</dbReference>